<dbReference type="EMBL" id="JAVFWL010000005">
    <property type="protein sequence ID" value="KAK6753500.1"/>
    <property type="molecule type" value="Genomic_DNA"/>
</dbReference>
<dbReference type="Proteomes" id="UP001303046">
    <property type="component" value="Unassembled WGS sequence"/>
</dbReference>
<feature type="region of interest" description="Disordered" evidence="1">
    <location>
        <begin position="140"/>
        <end position="165"/>
    </location>
</feature>
<proteinExistence type="predicted"/>
<evidence type="ECO:0000256" key="1">
    <source>
        <dbReference type="SAM" id="MobiDB-lite"/>
    </source>
</evidence>
<gene>
    <name evidence="3" type="primary">Necator_chrV.g17636</name>
    <name evidence="3" type="ORF">RB195_012846</name>
</gene>
<evidence type="ECO:0000259" key="2">
    <source>
        <dbReference type="Pfam" id="PF00024"/>
    </source>
</evidence>
<name>A0ABR1DST8_NECAM</name>
<accession>A0ABR1DST8</accession>
<keyword evidence="4" id="KW-1185">Reference proteome</keyword>
<reference evidence="3 4" key="1">
    <citation type="submission" date="2023-08" db="EMBL/GenBank/DDBJ databases">
        <title>A Necator americanus chromosomal reference genome.</title>
        <authorList>
            <person name="Ilik V."/>
            <person name="Petrzelkova K.J."/>
            <person name="Pardy F."/>
            <person name="Fuh T."/>
            <person name="Niatou-Singa F.S."/>
            <person name="Gouil Q."/>
            <person name="Baker L."/>
            <person name="Ritchie M.E."/>
            <person name="Jex A.R."/>
            <person name="Gazzola D."/>
            <person name="Li H."/>
            <person name="Toshio Fujiwara R."/>
            <person name="Zhan B."/>
            <person name="Aroian R.V."/>
            <person name="Pafco B."/>
            <person name="Schwarz E.M."/>
        </authorList>
    </citation>
    <scope>NUCLEOTIDE SEQUENCE [LARGE SCALE GENOMIC DNA]</scope>
    <source>
        <strain evidence="3 4">Aroian</strain>
        <tissue evidence="3">Whole animal</tissue>
    </source>
</reference>
<organism evidence="3 4">
    <name type="scientific">Necator americanus</name>
    <name type="common">Human hookworm</name>
    <dbReference type="NCBI Taxonomy" id="51031"/>
    <lineage>
        <taxon>Eukaryota</taxon>
        <taxon>Metazoa</taxon>
        <taxon>Ecdysozoa</taxon>
        <taxon>Nematoda</taxon>
        <taxon>Chromadorea</taxon>
        <taxon>Rhabditida</taxon>
        <taxon>Rhabditina</taxon>
        <taxon>Rhabditomorpha</taxon>
        <taxon>Strongyloidea</taxon>
        <taxon>Ancylostomatidae</taxon>
        <taxon>Bunostominae</taxon>
        <taxon>Necator</taxon>
    </lineage>
</organism>
<dbReference type="InterPro" id="IPR003609">
    <property type="entry name" value="Pan_app"/>
</dbReference>
<protein>
    <recommendedName>
        <fullName evidence="2">Apple domain-containing protein</fullName>
    </recommendedName>
</protein>
<evidence type="ECO:0000313" key="4">
    <source>
        <dbReference type="Proteomes" id="UP001303046"/>
    </source>
</evidence>
<evidence type="ECO:0000313" key="3">
    <source>
        <dbReference type="EMBL" id="KAK6753500.1"/>
    </source>
</evidence>
<dbReference type="Pfam" id="PF00024">
    <property type="entry name" value="PAN_1"/>
    <property type="match status" value="1"/>
</dbReference>
<sequence length="387" mass="43317">MTPLLTSTFFPREHEFNAAVRYQITLGTLDLCMTTCYEESDCTFVKYDEGACTIYVDGTDVQPPSDRVFEINRSLADSTCECKIPTPKEVAVKRIAAKPSDNSKSCRGFPDALTSVYIYINEHNNFFYSTDSSGFLPRGAGPSYNAEGGGEEWPDEVTGSQDGRQMGAQQGQHRLHFATEASLHEFVIRLVYRHSSVLGFRFREVGMSYMSNSSSAWETLPEGEPPLYIAVQRPESPPRHYEAMTPMLTSTFFPREHEFKAAEKYQITLGTLDLCMTACYKENDCTFVKYEEARGACTIYIDGTDVQPPSDTVYEINRNLTDSSCECKIPTPTEVTFKSIEAKPTDSSKSCNGIPDAVTAVYVYFKGDLRLYSTDPSELIRGEPVLK</sequence>
<comment type="caution">
    <text evidence="3">The sequence shown here is derived from an EMBL/GenBank/DDBJ whole genome shotgun (WGS) entry which is preliminary data.</text>
</comment>
<feature type="domain" description="Apple" evidence="2">
    <location>
        <begin position="257"/>
        <end position="306"/>
    </location>
</feature>